<name>A0A3B0R6P7_9ZZZZ</name>
<evidence type="ECO:0000313" key="1">
    <source>
        <dbReference type="EMBL" id="VAV89074.1"/>
    </source>
</evidence>
<dbReference type="Gene3D" id="3.40.50.2300">
    <property type="match status" value="1"/>
</dbReference>
<protein>
    <submittedName>
        <fullName evidence="1">Uncharacterized protein</fullName>
    </submittedName>
</protein>
<gene>
    <name evidence="1" type="ORF">MNBD_ALPHA07-362</name>
</gene>
<proteinExistence type="predicted"/>
<dbReference type="AlphaFoldDB" id="A0A3B0R6P7"/>
<reference evidence="1" key="1">
    <citation type="submission" date="2018-06" db="EMBL/GenBank/DDBJ databases">
        <authorList>
            <person name="Zhirakovskaya E."/>
        </authorList>
    </citation>
    <scope>NUCLEOTIDE SEQUENCE</scope>
</reference>
<sequence>MNIPRNPILYPKVLLALLFTIIGATPAAAHSFNLMMVLPASGIDKPLQDDLMQAFLLASQERDSHADETSDGHLGGLDVFITFTTNPNQIKTADPNIIATPLPGVDLIEISGAAVMRAPKMTSDGVTRVLRAASDPSLTPFAQRFQATTGRMPGPEAKAVYVTARIIGRAVREAGGVADQTLNLRLLSP</sequence>
<dbReference type="InterPro" id="IPR028082">
    <property type="entry name" value="Peripla_BP_I"/>
</dbReference>
<organism evidence="1">
    <name type="scientific">hydrothermal vent metagenome</name>
    <dbReference type="NCBI Taxonomy" id="652676"/>
    <lineage>
        <taxon>unclassified sequences</taxon>
        <taxon>metagenomes</taxon>
        <taxon>ecological metagenomes</taxon>
    </lineage>
</organism>
<dbReference type="EMBL" id="UOEG01000038">
    <property type="protein sequence ID" value="VAV89074.1"/>
    <property type="molecule type" value="Genomic_DNA"/>
</dbReference>
<accession>A0A3B0R6P7</accession>
<dbReference type="SUPFAM" id="SSF53822">
    <property type="entry name" value="Periplasmic binding protein-like I"/>
    <property type="match status" value="1"/>
</dbReference>